<evidence type="ECO:0000313" key="2">
    <source>
        <dbReference type="EMBL" id="GES47814.1"/>
    </source>
</evidence>
<accession>A0ABQ0YXR0</accession>
<feature type="transmembrane region" description="Helical" evidence="1">
    <location>
        <begin position="38"/>
        <end position="54"/>
    </location>
</feature>
<evidence type="ECO:0000256" key="1">
    <source>
        <dbReference type="SAM" id="Phobius"/>
    </source>
</evidence>
<sequence>MGSRSIHLRPDLLNLAYDIVSRQRHARRRGRLGSDCRCLFWLGLVAMPLRLFMINRLRSRLLVNFGMVFDAGMFSGRSIGLLFVMRFPPFLCRLVLMRMIRLGRCGRLLIGMLPVLGLRDAGFFRGVRLGGSRRRLFRMYFLGRMVVLSGLRSGLFVRHGRFGNRRLLAARQGLCMFGLDLDNRCLKLVELAAQHFLGRARLHALELPLHGTTSSIVNLDPHLGSIVRQAVNGPSNNCYKIRHQYFLMMPGVQPGRDSS</sequence>
<gene>
    <name evidence="2" type="ORF">RsS93_04280</name>
</gene>
<proteinExistence type="predicted"/>
<protein>
    <submittedName>
        <fullName evidence="2">Uncharacterized protein</fullName>
    </submittedName>
</protein>
<reference evidence="2 3" key="1">
    <citation type="journal article" date="2020" name="Genome Biol. Evol.">
        <title>Rhizobium dioscoreae sp. nov., a plant growth-promoting bacterium isolated from yam (Dioscorea species).</title>
        <authorList>
            <person name="Ouyabe M."/>
            <person name="Tanaka N."/>
            <person name="Shiwa Y."/>
            <person name="Fujita N."/>
            <person name="Kikuno H."/>
            <person name="Babil P."/>
            <person name="Shiwachi H."/>
        </authorList>
    </citation>
    <scope>NUCLEOTIDE SEQUENCE [LARGE SCALE GENOMIC DNA]</scope>
    <source>
        <strain evidence="2 3">S-93</strain>
    </source>
</reference>
<name>A0ABQ0YXR0_9HYPH</name>
<keyword evidence="1" id="KW-1133">Transmembrane helix</keyword>
<evidence type="ECO:0000313" key="3">
    <source>
        <dbReference type="Proteomes" id="UP000390335"/>
    </source>
</evidence>
<dbReference type="Proteomes" id="UP000390335">
    <property type="component" value="Unassembled WGS sequence"/>
</dbReference>
<keyword evidence="1" id="KW-0472">Membrane</keyword>
<comment type="caution">
    <text evidence="2">The sequence shown here is derived from an EMBL/GenBank/DDBJ whole genome shotgun (WGS) entry which is preliminary data.</text>
</comment>
<dbReference type="EMBL" id="BLAJ01000001">
    <property type="protein sequence ID" value="GES47814.1"/>
    <property type="molecule type" value="Genomic_DNA"/>
</dbReference>
<organism evidence="2 3">
    <name type="scientific">Rhizobium dioscoreae</name>
    <dbReference type="NCBI Taxonomy" id="2653122"/>
    <lineage>
        <taxon>Bacteria</taxon>
        <taxon>Pseudomonadati</taxon>
        <taxon>Pseudomonadota</taxon>
        <taxon>Alphaproteobacteria</taxon>
        <taxon>Hyphomicrobiales</taxon>
        <taxon>Rhizobiaceae</taxon>
        <taxon>Rhizobium/Agrobacterium group</taxon>
        <taxon>Rhizobium</taxon>
    </lineage>
</organism>
<feature type="transmembrane region" description="Helical" evidence="1">
    <location>
        <begin position="74"/>
        <end position="96"/>
    </location>
</feature>
<keyword evidence="1" id="KW-0812">Transmembrane</keyword>
<keyword evidence="3" id="KW-1185">Reference proteome</keyword>